<sequence length="57" mass="6330">MNRLIQPGYRLGIIVMTGRHARHPVAKWQGVIERVVLAAFPGRRVNIAPSGEIEQVA</sequence>
<comment type="caution">
    <text evidence="1">The sequence shown here is derived from an EMBL/GenBank/DDBJ whole genome shotgun (WGS) entry which is preliminary data.</text>
</comment>
<dbReference type="EMBL" id="JGVH01000026">
    <property type="protein sequence ID" value="KER03575.1"/>
    <property type="molecule type" value="Genomic_DNA"/>
</dbReference>
<accession>A0A081RY22</accession>
<protein>
    <submittedName>
        <fullName evidence="1">Uncharacterized protein</fullName>
    </submittedName>
</protein>
<gene>
    <name evidence="1" type="ORF">MEG1DRAFT_01677</name>
</gene>
<proteinExistence type="predicted"/>
<evidence type="ECO:0000313" key="2">
    <source>
        <dbReference type="Proteomes" id="UP000028002"/>
    </source>
</evidence>
<name>A0A081RY22_PHOTE</name>
<reference evidence="1 2" key="1">
    <citation type="submission" date="2014-03" db="EMBL/GenBank/DDBJ databases">
        <title>Draft Genome of Photorhabdus temperata Meg1.</title>
        <authorList>
            <person name="Hurst S.G.IV."/>
            <person name="Morris K."/>
            <person name="Thomas K."/>
            <person name="Tisa L.S."/>
        </authorList>
    </citation>
    <scope>NUCLEOTIDE SEQUENCE [LARGE SCALE GENOMIC DNA]</scope>
    <source>
        <strain evidence="1 2">Meg1</strain>
    </source>
</reference>
<dbReference type="Proteomes" id="UP000028002">
    <property type="component" value="Unassembled WGS sequence"/>
</dbReference>
<evidence type="ECO:0000313" key="1">
    <source>
        <dbReference type="EMBL" id="KER03575.1"/>
    </source>
</evidence>
<organism evidence="1 2">
    <name type="scientific">Photorhabdus temperata subsp. temperata Meg1</name>
    <dbReference type="NCBI Taxonomy" id="1393735"/>
    <lineage>
        <taxon>Bacteria</taxon>
        <taxon>Pseudomonadati</taxon>
        <taxon>Pseudomonadota</taxon>
        <taxon>Gammaproteobacteria</taxon>
        <taxon>Enterobacterales</taxon>
        <taxon>Morganellaceae</taxon>
        <taxon>Photorhabdus</taxon>
    </lineage>
</organism>
<dbReference type="AlphaFoldDB" id="A0A081RY22"/>